<dbReference type="FunFam" id="3.30.160.60:FF:000032">
    <property type="entry name" value="Krueppel-like factor 4"/>
    <property type="match status" value="1"/>
</dbReference>
<dbReference type="Gene3D" id="3.30.160.60">
    <property type="entry name" value="Classic Zinc Finger"/>
    <property type="match status" value="1"/>
</dbReference>
<proteinExistence type="predicted"/>
<feature type="domain" description="C2H2-type" evidence="8">
    <location>
        <begin position="75"/>
        <end position="102"/>
    </location>
</feature>
<dbReference type="PROSITE" id="PS50157">
    <property type="entry name" value="ZINC_FINGER_C2H2_2"/>
    <property type="match status" value="1"/>
</dbReference>
<evidence type="ECO:0000313" key="9">
    <source>
        <dbReference type="EMBL" id="VDP06631.1"/>
    </source>
</evidence>
<dbReference type="SUPFAM" id="SSF57667">
    <property type="entry name" value="beta-beta-alpha zinc fingers"/>
    <property type="match status" value="1"/>
</dbReference>
<evidence type="ECO:0000256" key="7">
    <source>
        <dbReference type="PROSITE-ProRule" id="PRU00042"/>
    </source>
</evidence>
<reference evidence="11" key="1">
    <citation type="submission" date="2016-06" db="UniProtKB">
        <authorList>
            <consortium name="WormBaseParasite"/>
        </authorList>
    </citation>
    <scope>IDENTIFICATION</scope>
</reference>
<dbReference type="GO" id="GO:0000978">
    <property type="term" value="F:RNA polymerase II cis-regulatory region sequence-specific DNA binding"/>
    <property type="evidence" value="ECO:0007669"/>
    <property type="project" value="TreeGrafter"/>
</dbReference>
<dbReference type="PANTHER" id="PTHR23235">
    <property type="entry name" value="KRUEPPEL-LIKE TRANSCRIPTION FACTOR"/>
    <property type="match status" value="1"/>
</dbReference>
<evidence type="ECO:0000256" key="3">
    <source>
        <dbReference type="ARBA" id="ARBA00022771"/>
    </source>
</evidence>
<keyword evidence="6" id="KW-0804">Transcription</keyword>
<evidence type="ECO:0000256" key="5">
    <source>
        <dbReference type="ARBA" id="ARBA00023015"/>
    </source>
</evidence>
<keyword evidence="5" id="KW-0805">Transcription regulation</keyword>
<dbReference type="InterPro" id="IPR013087">
    <property type="entry name" value="Znf_C2H2_type"/>
</dbReference>
<name>A0A183INM3_9BILA</name>
<evidence type="ECO:0000256" key="6">
    <source>
        <dbReference type="ARBA" id="ARBA00023163"/>
    </source>
</evidence>
<dbReference type="GO" id="GO:0000981">
    <property type="term" value="F:DNA-binding transcription factor activity, RNA polymerase II-specific"/>
    <property type="evidence" value="ECO:0007669"/>
    <property type="project" value="TreeGrafter"/>
</dbReference>
<gene>
    <name evidence="9" type="ORF">SBAD_LOCUS5219</name>
</gene>
<dbReference type="InterPro" id="IPR036236">
    <property type="entry name" value="Znf_C2H2_sf"/>
</dbReference>
<accession>A0A183INM3</accession>
<sequence>MFSLMDDDAGCVPFVGDWKARLRASYGKRSSTLSMVPYRCVPKNAPQVNVALVNAEKTSDELTRHYRKHTGAKPFKCRMCERCFARSDHLALHMRRHQPKSRISRHLSLPANRSAGAVQHTPIQHTKSDPTAYVQSGRQMPPYTAVFTEAADSSPMFG</sequence>
<protein>
    <submittedName>
        <fullName evidence="11">C2H2-type domain-containing protein</fullName>
    </submittedName>
</protein>
<organism evidence="11">
    <name type="scientific">Soboliphyme baturini</name>
    <dbReference type="NCBI Taxonomy" id="241478"/>
    <lineage>
        <taxon>Eukaryota</taxon>
        <taxon>Metazoa</taxon>
        <taxon>Ecdysozoa</taxon>
        <taxon>Nematoda</taxon>
        <taxon>Enoplea</taxon>
        <taxon>Dorylaimia</taxon>
        <taxon>Dioctophymatida</taxon>
        <taxon>Dioctophymatoidea</taxon>
        <taxon>Soboliphymatidae</taxon>
        <taxon>Soboliphyme</taxon>
    </lineage>
</organism>
<dbReference type="AlphaFoldDB" id="A0A183INM3"/>
<dbReference type="Proteomes" id="UP000270296">
    <property type="component" value="Unassembled WGS sequence"/>
</dbReference>
<dbReference type="PANTHER" id="PTHR23235:SF120">
    <property type="entry name" value="KRUPPEL-LIKE FACTOR 15"/>
    <property type="match status" value="1"/>
</dbReference>
<dbReference type="EMBL" id="UZAM01008839">
    <property type="protein sequence ID" value="VDP06631.1"/>
    <property type="molecule type" value="Genomic_DNA"/>
</dbReference>
<reference evidence="9 10" key="2">
    <citation type="submission" date="2018-11" db="EMBL/GenBank/DDBJ databases">
        <authorList>
            <consortium name="Pathogen Informatics"/>
        </authorList>
    </citation>
    <scope>NUCLEOTIDE SEQUENCE [LARGE SCALE GENOMIC DNA]</scope>
</reference>
<evidence type="ECO:0000256" key="2">
    <source>
        <dbReference type="ARBA" id="ARBA00022737"/>
    </source>
</evidence>
<keyword evidence="1" id="KW-0479">Metal-binding</keyword>
<keyword evidence="10" id="KW-1185">Reference proteome</keyword>
<keyword evidence="4" id="KW-0862">Zinc</keyword>
<dbReference type="OrthoDB" id="10018191at2759"/>
<keyword evidence="2" id="KW-0677">Repeat</keyword>
<keyword evidence="3 7" id="KW-0863">Zinc-finger</keyword>
<evidence type="ECO:0000313" key="10">
    <source>
        <dbReference type="Proteomes" id="UP000270296"/>
    </source>
</evidence>
<evidence type="ECO:0000313" key="11">
    <source>
        <dbReference type="WBParaSite" id="SBAD_0000543301-mRNA-1"/>
    </source>
</evidence>
<dbReference type="Pfam" id="PF00096">
    <property type="entry name" value="zf-C2H2"/>
    <property type="match status" value="1"/>
</dbReference>
<dbReference type="GO" id="GO:0008270">
    <property type="term" value="F:zinc ion binding"/>
    <property type="evidence" value="ECO:0007669"/>
    <property type="project" value="UniProtKB-KW"/>
</dbReference>
<evidence type="ECO:0000259" key="8">
    <source>
        <dbReference type="PROSITE" id="PS50157"/>
    </source>
</evidence>
<dbReference type="WBParaSite" id="SBAD_0000543301-mRNA-1">
    <property type="protein sequence ID" value="SBAD_0000543301-mRNA-1"/>
    <property type="gene ID" value="SBAD_0000543301"/>
</dbReference>
<evidence type="ECO:0000256" key="4">
    <source>
        <dbReference type="ARBA" id="ARBA00022833"/>
    </source>
</evidence>
<dbReference type="PROSITE" id="PS00028">
    <property type="entry name" value="ZINC_FINGER_C2H2_1"/>
    <property type="match status" value="1"/>
</dbReference>
<evidence type="ECO:0000256" key="1">
    <source>
        <dbReference type="ARBA" id="ARBA00022723"/>
    </source>
</evidence>